<evidence type="ECO:0000256" key="3">
    <source>
        <dbReference type="ARBA" id="ARBA00016003"/>
    </source>
</evidence>
<dbReference type="OrthoDB" id="6539015at2"/>
<keyword evidence="6" id="KW-0479">Metal-binding</keyword>
<accession>A0A806X293</accession>
<keyword evidence="5 7" id="KW-0732">Signal</keyword>
<dbReference type="GO" id="GO:0022900">
    <property type="term" value="P:electron transport chain"/>
    <property type="evidence" value="ECO:0007669"/>
    <property type="project" value="InterPro"/>
</dbReference>
<dbReference type="InterPro" id="IPR010980">
    <property type="entry name" value="Cyt_c/b562"/>
</dbReference>
<dbReference type="GO" id="GO:0042597">
    <property type="term" value="C:periplasmic space"/>
    <property type="evidence" value="ECO:0007669"/>
    <property type="project" value="InterPro"/>
</dbReference>
<keyword evidence="4 6" id="KW-0349">Heme</keyword>
<sequence length="129" mass="13864">MRKQLLAILAVSTLAMGAAAPAFADIGDDMEVLATNLKVVQKSDNAGELKTALTKMRTAAQDAQKQTPSKLEGKAADSAEMKDYRHGFDTLIGQIDSALKLVDEGKLKEAQAVAADIAATRNTYHQKYR</sequence>
<evidence type="ECO:0000313" key="9">
    <source>
        <dbReference type="Proteomes" id="UP000069162"/>
    </source>
</evidence>
<dbReference type="OMA" id="ATRNENH"/>
<dbReference type="Proteomes" id="UP000069162">
    <property type="component" value="Chromosome"/>
</dbReference>
<evidence type="ECO:0000256" key="2">
    <source>
        <dbReference type="ARBA" id="ARBA00005523"/>
    </source>
</evidence>
<name>A0A806X293_9ENTR</name>
<comment type="cofactor">
    <cofactor evidence="6">
        <name>heme b</name>
        <dbReference type="ChEBI" id="CHEBI:60344"/>
    </cofactor>
    <text evidence="6">Binds 1 heme b (iron(II)-protoporphyrin IX) group per molecule.</text>
</comment>
<dbReference type="AlphaFoldDB" id="A0A806X293"/>
<comment type="similarity">
    <text evidence="2">Belongs to the cytochrome b562 family.</text>
</comment>
<dbReference type="KEGG" id="kle:AO703_02295"/>
<keyword evidence="6" id="KW-0408">Iron</keyword>
<feature type="chain" id="PRO_5032570918" description="Soluble cytochrome b562" evidence="7">
    <location>
        <begin position="25"/>
        <end position="129"/>
    </location>
</feature>
<dbReference type="Gene3D" id="1.20.120.10">
    <property type="entry name" value="Cytochrome c/b562"/>
    <property type="match status" value="1"/>
</dbReference>
<dbReference type="PIRSF" id="PIRSF000029">
    <property type="entry name" value="Cytochrome_b562"/>
    <property type="match status" value="1"/>
</dbReference>
<dbReference type="InterPro" id="IPR009155">
    <property type="entry name" value="Cyt_b562"/>
</dbReference>
<evidence type="ECO:0000256" key="5">
    <source>
        <dbReference type="ARBA" id="ARBA00022729"/>
    </source>
</evidence>
<dbReference type="EMBL" id="CP012871">
    <property type="protein sequence ID" value="ALR75178.1"/>
    <property type="molecule type" value="Genomic_DNA"/>
</dbReference>
<protein>
    <recommendedName>
        <fullName evidence="3">Soluble cytochrome b562</fullName>
    </recommendedName>
</protein>
<organism evidence="8 9">
    <name type="scientific">[Enterobacter] lignolyticus</name>
    <dbReference type="NCBI Taxonomy" id="1334193"/>
    <lineage>
        <taxon>Bacteria</taxon>
        <taxon>Pseudomonadati</taxon>
        <taxon>Pseudomonadota</taxon>
        <taxon>Gammaproteobacteria</taxon>
        <taxon>Enterobacterales</taxon>
        <taxon>Enterobacteriaceae</taxon>
        <taxon>Pluralibacter</taxon>
    </lineage>
</organism>
<dbReference type="GO" id="GO:0020037">
    <property type="term" value="F:heme binding"/>
    <property type="evidence" value="ECO:0007669"/>
    <property type="project" value="InterPro"/>
</dbReference>
<evidence type="ECO:0000256" key="1">
    <source>
        <dbReference type="ARBA" id="ARBA00002028"/>
    </source>
</evidence>
<evidence type="ECO:0000313" key="8">
    <source>
        <dbReference type="EMBL" id="ALR75178.1"/>
    </source>
</evidence>
<evidence type="ECO:0000256" key="7">
    <source>
        <dbReference type="SAM" id="SignalP"/>
    </source>
</evidence>
<dbReference type="SUPFAM" id="SSF47175">
    <property type="entry name" value="Cytochromes"/>
    <property type="match status" value="1"/>
</dbReference>
<dbReference type="NCBIfam" id="NF011632">
    <property type="entry name" value="PRK15058.1"/>
    <property type="match status" value="1"/>
</dbReference>
<evidence type="ECO:0000256" key="6">
    <source>
        <dbReference type="PIRSR" id="PIRSR000029-1"/>
    </source>
</evidence>
<dbReference type="Pfam" id="PF07361">
    <property type="entry name" value="Cytochrom_B562"/>
    <property type="match status" value="1"/>
</dbReference>
<dbReference type="GO" id="GO:0005506">
    <property type="term" value="F:iron ion binding"/>
    <property type="evidence" value="ECO:0007669"/>
    <property type="project" value="InterPro"/>
</dbReference>
<feature type="binding site" description="axial binding residue" evidence="6">
    <location>
        <position position="30"/>
    </location>
    <ligand>
        <name>heme b</name>
        <dbReference type="ChEBI" id="CHEBI:60344"/>
    </ligand>
    <ligandPart>
        <name>Fe</name>
        <dbReference type="ChEBI" id="CHEBI:18248"/>
    </ligandPart>
</feature>
<evidence type="ECO:0000256" key="4">
    <source>
        <dbReference type="ARBA" id="ARBA00022617"/>
    </source>
</evidence>
<feature type="signal peptide" evidence="7">
    <location>
        <begin position="1"/>
        <end position="24"/>
    </location>
</feature>
<reference evidence="9" key="1">
    <citation type="submission" date="2015-10" db="EMBL/GenBank/DDBJ databases">
        <title>Complete Genome Sequencing of Klebsiella sp. strain G5.</title>
        <authorList>
            <person name="Chan K.-G."/>
            <person name="Chen J.-W."/>
        </authorList>
    </citation>
    <scope>NUCLEOTIDE SEQUENCE [LARGE SCALE GENOMIC DNA]</scope>
    <source>
        <strain evidence="9">G5</strain>
    </source>
</reference>
<comment type="function">
    <text evidence="1">Electron-transport protein of unknown function.</text>
</comment>
<feature type="binding site" description="axial binding residue" evidence="6">
    <location>
        <position position="125"/>
    </location>
    <ligand>
        <name>heme b</name>
        <dbReference type="ChEBI" id="CHEBI:60344"/>
    </ligand>
    <ligandPart>
        <name>Fe</name>
        <dbReference type="ChEBI" id="CHEBI:18248"/>
    </ligandPart>
</feature>
<proteinExistence type="inferred from homology"/>
<gene>
    <name evidence="8" type="ORF">AO703_02295</name>
</gene>
<dbReference type="RefSeq" id="WP_013367888.1">
    <property type="nucleotide sequence ID" value="NZ_CP012871.1"/>
</dbReference>
<dbReference type="GO" id="GO:0009055">
    <property type="term" value="F:electron transfer activity"/>
    <property type="evidence" value="ECO:0007669"/>
    <property type="project" value="InterPro"/>
</dbReference>